<feature type="compositionally biased region" description="Basic and acidic residues" evidence="1">
    <location>
        <begin position="23"/>
        <end position="37"/>
    </location>
</feature>
<dbReference type="InParanoid" id="Q016A7"/>
<dbReference type="EMBL" id="KZ155774">
    <property type="protein sequence ID" value="OUS48237.1"/>
    <property type="molecule type" value="Genomic_DNA"/>
</dbReference>
<dbReference type="KEGG" id="ota:OT_ostta06g04620"/>
<sequence>MGKLLKKYAHGRGLPENSLRTALHYDEERKKRDDARRRSGGSTSAAGGQHSRASSHASSGSTKRWKSRGGAKPRLIRALRVSAHGHRALTKQEVDALIAPVLQPVRAKYGGQGFAKQSTFVNIASDDFLSEFEALFDEHVDGFNGKSYVKMGKSQEDMLWKQKLREKAKANEVRASDVRAHDAGEVRAKKKKMKLVTEPTVRVDVDMQAQAIAAYRALKAKKAAAQNQKRR</sequence>
<reference evidence="2" key="2">
    <citation type="journal article" date="2014" name="BMC Genomics">
        <title>An improved genome of the model marine alga Ostreococcus tauri unfolds by assessing Illumina de novo assemblies.</title>
        <authorList>
            <person name="Blanc-Mathieu R."/>
            <person name="Verhelst B."/>
            <person name="Derelle E."/>
            <person name="Rombauts S."/>
            <person name="Bouget F.Y."/>
            <person name="Carre I."/>
            <person name="Chateau A."/>
            <person name="Eyre-Walker A."/>
            <person name="Grimsley N."/>
            <person name="Moreau H."/>
            <person name="Piegu B."/>
            <person name="Rivals E."/>
            <person name="Schackwitz W."/>
            <person name="Van de Peer Y."/>
            <person name="Piganeau G."/>
        </authorList>
    </citation>
    <scope>NUCLEOTIDE SEQUENCE</scope>
    <source>
        <strain evidence="2">RCC4221</strain>
    </source>
</reference>
<name>Q016A7_OSTTA</name>
<evidence type="ECO:0000313" key="2">
    <source>
        <dbReference type="EMBL" id="CAL53754.1"/>
    </source>
</evidence>
<protein>
    <submittedName>
        <fullName evidence="2">Unnamed product</fullName>
    </submittedName>
</protein>
<dbReference type="AlphaFoldDB" id="Q016A7"/>
<keyword evidence="4" id="KW-1185">Reference proteome</keyword>
<evidence type="ECO:0000313" key="4">
    <source>
        <dbReference type="Proteomes" id="UP000009170"/>
    </source>
</evidence>
<dbReference type="EMBL" id="CAID01000006">
    <property type="protein sequence ID" value="CAL53754.1"/>
    <property type="molecule type" value="Genomic_DNA"/>
</dbReference>
<reference evidence="2 4" key="1">
    <citation type="journal article" date="2006" name="Proc. Natl. Acad. Sci. U.S.A.">
        <title>Genome analysis of the smallest free-living eukaryote Ostreococcus tauri unveils many unique features.</title>
        <authorList>
            <person name="Derelle E."/>
            <person name="Ferraz C."/>
            <person name="Rombauts S."/>
            <person name="Rouze P."/>
            <person name="Worden A.Z."/>
            <person name="Robbens S."/>
            <person name="Partensky F."/>
            <person name="Degroeve S."/>
            <person name="Echeynie S."/>
            <person name="Cooke R."/>
            <person name="Saeys Y."/>
            <person name="Wuyts J."/>
            <person name="Jabbari K."/>
            <person name="Bowler C."/>
            <person name="Panaud O."/>
            <person name="Piegu B."/>
            <person name="Ball S.G."/>
            <person name="Ral J.-P."/>
            <person name="Bouget F.-Y."/>
            <person name="Piganeau G."/>
            <person name="De Baets B."/>
            <person name="Picard A."/>
            <person name="Delseny M."/>
            <person name="Demaille J."/>
            <person name="Van de Peer Y."/>
            <person name="Moreau H."/>
        </authorList>
    </citation>
    <scope>NUCLEOTIDE SEQUENCE [LARGE SCALE GENOMIC DNA]</scope>
    <source>
        <strain evidence="2 4">OTTH0595</strain>
    </source>
</reference>
<reference evidence="3" key="3">
    <citation type="submission" date="2017-04" db="EMBL/GenBank/DDBJ databases">
        <title>Population genomics of picophytoplankton unveils novel chromosome hypervariability.</title>
        <authorList>
            <consortium name="DOE Joint Genome Institute"/>
            <person name="Blanc-Mathieu R."/>
            <person name="Krasovec M."/>
            <person name="Hebrard M."/>
            <person name="Yau S."/>
            <person name="Desgranges E."/>
            <person name="Martin J."/>
            <person name="Schackwitz W."/>
            <person name="Kuo A."/>
            <person name="Salin G."/>
            <person name="Donnadieu C."/>
            <person name="Desdevises Y."/>
            <person name="Sanchez-Ferandin S."/>
            <person name="Moreau H."/>
            <person name="Rivals E."/>
            <person name="Grigoriev I.V."/>
            <person name="Grimsley N."/>
            <person name="Eyre-Walker A."/>
            <person name="Piganeau G."/>
        </authorList>
    </citation>
    <scope>NUCLEOTIDE SEQUENCE [LARGE SCALE GENOMIC DNA]</scope>
    <source>
        <strain evidence="3">RCC 1115</strain>
    </source>
</reference>
<dbReference type="Proteomes" id="UP000195557">
    <property type="component" value="Unassembled WGS sequence"/>
</dbReference>
<dbReference type="OrthoDB" id="498841at2759"/>
<accession>Q016A7</accession>
<accession>A0A454XQC4</accession>
<accession>A0A1Y5IHX3</accession>
<gene>
    <name evidence="3" type="ORF">BE221DRAFT_68499</name>
    <name evidence="2" type="ORF">OT_ostta06g04620</name>
</gene>
<evidence type="ECO:0000256" key="1">
    <source>
        <dbReference type="SAM" id="MobiDB-lite"/>
    </source>
</evidence>
<feature type="compositionally biased region" description="Low complexity" evidence="1">
    <location>
        <begin position="40"/>
        <end position="61"/>
    </location>
</feature>
<dbReference type="Proteomes" id="UP000009170">
    <property type="component" value="Unassembled WGS sequence"/>
</dbReference>
<evidence type="ECO:0000313" key="3">
    <source>
        <dbReference type="EMBL" id="OUS48237.1"/>
    </source>
</evidence>
<organism evidence="2 4">
    <name type="scientific">Ostreococcus tauri</name>
    <name type="common">Marine green alga</name>
    <dbReference type="NCBI Taxonomy" id="70448"/>
    <lineage>
        <taxon>Eukaryota</taxon>
        <taxon>Viridiplantae</taxon>
        <taxon>Chlorophyta</taxon>
        <taxon>Mamiellophyceae</taxon>
        <taxon>Mamiellales</taxon>
        <taxon>Bathycoccaceae</taxon>
        <taxon>Ostreococcus</taxon>
    </lineage>
</organism>
<feature type="region of interest" description="Disordered" evidence="1">
    <location>
        <begin position="1"/>
        <end position="71"/>
    </location>
</feature>
<dbReference type="RefSeq" id="XP_003080106.1">
    <property type="nucleotide sequence ID" value="XM_003080058.1"/>
</dbReference>
<proteinExistence type="predicted"/>
<feature type="compositionally biased region" description="Basic residues" evidence="1">
    <location>
        <begin position="1"/>
        <end position="10"/>
    </location>
</feature>
<dbReference type="GeneID" id="9835336"/>
<dbReference type="OMA" id="QEDMLWK"/>